<dbReference type="RefSeq" id="WP_187794984.1">
    <property type="nucleotide sequence ID" value="NZ_JACOQL010000008.1"/>
</dbReference>
<dbReference type="InterPro" id="IPR022472">
    <property type="entry name" value="VPLPA-CTERM"/>
</dbReference>
<evidence type="ECO:0000256" key="2">
    <source>
        <dbReference type="SAM" id="SignalP"/>
    </source>
</evidence>
<dbReference type="EMBL" id="JACOQL010000008">
    <property type="protein sequence ID" value="MBC9248521.1"/>
    <property type="molecule type" value="Genomic_DNA"/>
</dbReference>
<protein>
    <submittedName>
        <fullName evidence="3">VPLPA-CTERM sorting domain-containing protein</fullName>
    </submittedName>
</protein>
<reference evidence="3" key="1">
    <citation type="submission" date="2020-08" db="EMBL/GenBank/DDBJ databases">
        <title>Paracoccus amoyensis sp. nov., isolated from the surface seawater at coast of Xiamen, Fujian.</title>
        <authorList>
            <person name="Lyu L."/>
        </authorList>
    </citation>
    <scope>NUCLEOTIDE SEQUENCE</scope>
    <source>
        <strain evidence="3">11-3</strain>
    </source>
</reference>
<name>A0A926GH34_9RHOB</name>
<keyword evidence="1" id="KW-1133">Transmembrane helix</keyword>
<keyword evidence="2" id="KW-0732">Signal</keyword>
<comment type="caution">
    <text evidence="3">The sequence shown here is derived from an EMBL/GenBank/DDBJ whole genome shotgun (WGS) entry which is preliminary data.</text>
</comment>
<keyword evidence="1" id="KW-0472">Membrane</keyword>
<dbReference type="Proteomes" id="UP000608594">
    <property type="component" value="Unassembled WGS sequence"/>
</dbReference>
<keyword evidence="4" id="KW-1185">Reference proteome</keyword>
<evidence type="ECO:0000313" key="4">
    <source>
        <dbReference type="Proteomes" id="UP000608594"/>
    </source>
</evidence>
<feature type="chain" id="PRO_5037781035" evidence="2">
    <location>
        <begin position="23"/>
        <end position="196"/>
    </location>
</feature>
<proteinExistence type="predicted"/>
<feature type="signal peptide" evidence="2">
    <location>
        <begin position="1"/>
        <end position="22"/>
    </location>
</feature>
<organism evidence="3 4">
    <name type="scientific">Paracoccus amoyensis</name>
    <dbReference type="NCBI Taxonomy" id="2760093"/>
    <lineage>
        <taxon>Bacteria</taxon>
        <taxon>Pseudomonadati</taxon>
        <taxon>Pseudomonadota</taxon>
        <taxon>Alphaproteobacteria</taxon>
        <taxon>Rhodobacterales</taxon>
        <taxon>Paracoccaceae</taxon>
        <taxon>Paracoccus</taxon>
    </lineage>
</organism>
<evidence type="ECO:0000313" key="3">
    <source>
        <dbReference type="EMBL" id="MBC9248521.1"/>
    </source>
</evidence>
<sequence length="196" mass="20006">MNVLKTLLAGAVLAASAAGANAATYYADKVISSELGDCYSNAGLPMGCAGSRSKTANALGAADGLFYSMGFGGTLVVGFAQSLFDAANDVSAFEITYDRAKGHDEAVDVYSVLGGVETYLGRLLNNVASSSVRAKTAFEYIKLVDVTGEEFPNTNSNDGFDVDSISVAAVPLPAAGLMLLAGLGGLAALRRRKTAA</sequence>
<gene>
    <name evidence="3" type="ORF">H4P12_17810</name>
</gene>
<accession>A0A926GH34</accession>
<evidence type="ECO:0000256" key="1">
    <source>
        <dbReference type="SAM" id="Phobius"/>
    </source>
</evidence>
<feature type="transmembrane region" description="Helical" evidence="1">
    <location>
        <begin position="165"/>
        <end position="189"/>
    </location>
</feature>
<dbReference type="NCBIfam" id="TIGR03370">
    <property type="entry name" value="VPLPA-CTERM"/>
    <property type="match status" value="1"/>
</dbReference>
<keyword evidence="1" id="KW-0812">Transmembrane</keyword>
<dbReference type="AlphaFoldDB" id="A0A926GH34"/>